<dbReference type="Proteomes" id="UP001244011">
    <property type="component" value="Unassembled WGS sequence"/>
</dbReference>
<feature type="region of interest" description="Disordered" evidence="1">
    <location>
        <begin position="207"/>
        <end position="309"/>
    </location>
</feature>
<keyword evidence="3" id="KW-0732">Signal</keyword>
<gene>
    <name evidence="4" type="ORF">QBC33DRAFT_156072</name>
</gene>
<dbReference type="GeneID" id="85305385"/>
<feature type="compositionally biased region" description="Low complexity" evidence="1">
    <location>
        <begin position="208"/>
        <end position="286"/>
    </location>
</feature>
<keyword evidence="2" id="KW-0472">Membrane</keyword>
<evidence type="ECO:0000256" key="2">
    <source>
        <dbReference type="SAM" id="Phobius"/>
    </source>
</evidence>
<evidence type="ECO:0008006" key="6">
    <source>
        <dbReference type="Google" id="ProtNLM"/>
    </source>
</evidence>
<dbReference type="EMBL" id="MU838998">
    <property type="protein sequence ID" value="KAK1771518.1"/>
    <property type="molecule type" value="Genomic_DNA"/>
</dbReference>
<keyword evidence="5" id="KW-1185">Reference proteome</keyword>
<keyword evidence="2" id="KW-1133">Transmembrane helix</keyword>
<sequence>MRCDIFLLLPSPTALLLLASVFDLTSAHAIHNQPRQTSADRTRTLHTLDIVPFPPLPTSPPLWPFQLRRRQQPNTICGYIGGNPNLPATCSAGSHCVLDAGHGAVGCCPDDQEPCTTGVFTACVDHNSPGRDDEANADAYAFTCSGSDVCYRNEYEGGFFQFGCGSATDLAATVFATATGITEAVDPPSLSIEFVNTASGWTGSWKVTSASSPASSTGASSTGASSTDSSTGASSTGASSTDSSTGASSTDSSTDSSSSTSGTSTSSTRTSSPTPTPSSTSPSSTLTPPPPAATATSAPPTVDHGSSSSRTGAIVGGTISGVAALIALIAAGIYLWRRQQKRLSNRRLGPGVDPHSTMTEYISPAGGGGGGGGGDMSGGGFQPVHQSFEAWETGLAPGSTAGSRTPPRRPQRPEYYDPSDVMAGGGGEAAGDIADGGDRLHGDMVPLTREIDDFSRGFQDALGRIDEDDHRGIGGGGGPQGGPNGAGMVGTGGGGGGESGEADGEERPLWQQNRRLSRNMMWM</sequence>
<feature type="transmembrane region" description="Helical" evidence="2">
    <location>
        <begin position="313"/>
        <end position="336"/>
    </location>
</feature>
<protein>
    <recommendedName>
        <fullName evidence="6">Mid2 domain-containing protein</fullName>
    </recommendedName>
</protein>
<feature type="signal peptide" evidence="3">
    <location>
        <begin position="1"/>
        <end position="27"/>
    </location>
</feature>
<evidence type="ECO:0000256" key="3">
    <source>
        <dbReference type="SAM" id="SignalP"/>
    </source>
</evidence>
<feature type="region of interest" description="Disordered" evidence="1">
    <location>
        <begin position="466"/>
        <end position="523"/>
    </location>
</feature>
<accession>A0AAJ0C7D7</accession>
<evidence type="ECO:0000313" key="4">
    <source>
        <dbReference type="EMBL" id="KAK1771518.1"/>
    </source>
</evidence>
<dbReference type="AlphaFoldDB" id="A0AAJ0C7D7"/>
<keyword evidence="2" id="KW-0812">Transmembrane</keyword>
<proteinExistence type="predicted"/>
<dbReference type="RefSeq" id="XP_060287731.1">
    <property type="nucleotide sequence ID" value="XM_060422198.1"/>
</dbReference>
<dbReference type="PANTHER" id="PTHR16861:SF9">
    <property type="entry name" value="CELL WALL INTEGRITY AND STRESS RESPONSE COMPONENT 1"/>
    <property type="match status" value="1"/>
</dbReference>
<feature type="region of interest" description="Disordered" evidence="1">
    <location>
        <begin position="394"/>
        <end position="414"/>
    </location>
</feature>
<evidence type="ECO:0000313" key="5">
    <source>
        <dbReference type="Proteomes" id="UP001244011"/>
    </source>
</evidence>
<feature type="compositionally biased region" description="Gly residues" evidence="1">
    <location>
        <begin position="473"/>
        <end position="499"/>
    </location>
</feature>
<feature type="chain" id="PRO_5042535947" description="Mid2 domain-containing protein" evidence="3">
    <location>
        <begin position="28"/>
        <end position="523"/>
    </location>
</feature>
<dbReference type="PANTHER" id="PTHR16861">
    <property type="entry name" value="GLYCOPROTEIN 38"/>
    <property type="match status" value="1"/>
</dbReference>
<reference evidence="4" key="1">
    <citation type="submission" date="2023-06" db="EMBL/GenBank/DDBJ databases">
        <title>Genome-scale phylogeny and comparative genomics of the fungal order Sordariales.</title>
        <authorList>
            <consortium name="Lawrence Berkeley National Laboratory"/>
            <person name="Hensen N."/>
            <person name="Bonometti L."/>
            <person name="Westerberg I."/>
            <person name="Brannstrom I.O."/>
            <person name="Guillou S."/>
            <person name="Cros-Aarteil S."/>
            <person name="Calhoun S."/>
            <person name="Haridas S."/>
            <person name="Kuo A."/>
            <person name="Mondo S."/>
            <person name="Pangilinan J."/>
            <person name="Riley R."/>
            <person name="Labutti K."/>
            <person name="Andreopoulos B."/>
            <person name="Lipzen A."/>
            <person name="Chen C."/>
            <person name="Yanf M."/>
            <person name="Daum C."/>
            <person name="Ng V."/>
            <person name="Clum A."/>
            <person name="Steindorff A."/>
            <person name="Ohm R."/>
            <person name="Martin F."/>
            <person name="Silar P."/>
            <person name="Natvig D."/>
            <person name="Lalanne C."/>
            <person name="Gautier V."/>
            <person name="Ament-Velasquez S.L."/>
            <person name="Kruys A."/>
            <person name="Hutchinson M.I."/>
            <person name="Powell A.J."/>
            <person name="Barry K."/>
            <person name="Miller A.N."/>
            <person name="Grigoriev I.V."/>
            <person name="Debuchy R."/>
            <person name="Gladieux P."/>
            <person name="Thoren M.H."/>
            <person name="Johannesson H."/>
        </authorList>
    </citation>
    <scope>NUCLEOTIDE SEQUENCE</scope>
    <source>
        <strain evidence="4">8032-3</strain>
    </source>
</reference>
<evidence type="ECO:0000256" key="1">
    <source>
        <dbReference type="SAM" id="MobiDB-lite"/>
    </source>
</evidence>
<organism evidence="4 5">
    <name type="scientific">Phialemonium atrogriseum</name>
    <dbReference type="NCBI Taxonomy" id="1093897"/>
    <lineage>
        <taxon>Eukaryota</taxon>
        <taxon>Fungi</taxon>
        <taxon>Dikarya</taxon>
        <taxon>Ascomycota</taxon>
        <taxon>Pezizomycotina</taxon>
        <taxon>Sordariomycetes</taxon>
        <taxon>Sordariomycetidae</taxon>
        <taxon>Cephalothecales</taxon>
        <taxon>Cephalothecaceae</taxon>
        <taxon>Phialemonium</taxon>
    </lineage>
</organism>
<comment type="caution">
    <text evidence="4">The sequence shown here is derived from an EMBL/GenBank/DDBJ whole genome shotgun (WGS) entry which is preliminary data.</text>
</comment>
<name>A0AAJ0C7D7_9PEZI</name>